<evidence type="ECO:0000259" key="2">
    <source>
        <dbReference type="Pfam" id="PF00931"/>
    </source>
</evidence>
<evidence type="ECO:0000256" key="1">
    <source>
        <dbReference type="ARBA" id="ARBA00022821"/>
    </source>
</evidence>
<comment type="caution">
    <text evidence="3">The sequence shown here is derived from an EMBL/GenBank/DDBJ whole genome shotgun (WGS) entry which is preliminary data.</text>
</comment>
<sequence length="282" mass="31945">MQQWLEAHVTSITKVGCLFSSSCSSNALPPPTMATQINDITKRLQHCAAVKVDVDERLRYTKAMFPNNESDVIGREVDKEIIIEKLLMHHHHDDDQSRLSVLPIVGMGGLGKSTLAKIVLCDKRILESFLVQIWVSVSHDFDIEQVIVQMINSVCFFDSTYRPINKGQLNMIQLLERLQNKLVGKKFLLVLDDVRKEDPLKWDELINIIPTGFEPSSGTLYLAALPTLLSLGTNPNVIDVGFSLTTIQDHGCKNKMQFWQKSFCILSLEKYNDLWQMDLQSG</sequence>
<keyword evidence="1" id="KW-0611">Plant defense</keyword>
<protein>
    <recommendedName>
        <fullName evidence="2">NB-ARC domain-containing protein</fullName>
    </recommendedName>
</protein>
<reference evidence="3 4" key="1">
    <citation type="submission" date="2024-01" db="EMBL/GenBank/DDBJ databases">
        <title>The genomes of 5 underutilized Papilionoideae crops provide insights into root nodulation and disease resistanc.</title>
        <authorList>
            <person name="Yuan L."/>
        </authorList>
    </citation>
    <scope>NUCLEOTIDE SEQUENCE [LARGE SCALE GENOMIC DNA]</scope>
    <source>
        <strain evidence="3">ZHUSHIDOU_FW_LH</strain>
        <tissue evidence="3">Leaf</tissue>
    </source>
</reference>
<dbReference type="PANTHER" id="PTHR36766:SF61">
    <property type="entry name" value="NB-ARC DOMAIN DISEASE RESISTANCE PROTEIN"/>
    <property type="match status" value="1"/>
</dbReference>
<dbReference type="Proteomes" id="UP001372338">
    <property type="component" value="Unassembled WGS sequence"/>
</dbReference>
<gene>
    <name evidence="3" type="ORF">RIF29_39415</name>
</gene>
<dbReference type="Pfam" id="PF00931">
    <property type="entry name" value="NB-ARC"/>
    <property type="match status" value="1"/>
</dbReference>
<proteinExistence type="predicted"/>
<accession>A0AAN9HPR8</accession>
<dbReference type="PANTHER" id="PTHR36766">
    <property type="entry name" value="PLANT BROAD-SPECTRUM MILDEW RESISTANCE PROTEIN RPW8"/>
    <property type="match status" value="1"/>
</dbReference>
<keyword evidence="4" id="KW-1185">Reference proteome</keyword>
<evidence type="ECO:0000313" key="3">
    <source>
        <dbReference type="EMBL" id="KAK7244591.1"/>
    </source>
</evidence>
<dbReference type="EMBL" id="JAYWIO010000008">
    <property type="protein sequence ID" value="KAK7244591.1"/>
    <property type="molecule type" value="Genomic_DNA"/>
</dbReference>
<evidence type="ECO:0000313" key="4">
    <source>
        <dbReference type="Proteomes" id="UP001372338"/>
    </source>
</evidence>
<dbReference type="AlphaFoldDB" id="A0AAN9HPR8"/>
<dbReference type="InterPro" id="IPR027417">
    <property type="entry name" value="P-loop_NTPase"/>
</dbReference>
<dbReference type="Gene3D" id="3.40.50.300">
    <property type="entry name" value="P-loop containing nucleotide triphosphate hydrolases"/>
    <property type="match status" value="1"/>
</dbReference>
<name>A0AAN9HPR8_CROPI</name>
<dbReference type="InterPro" id="IPR002182">
    <property type="entry name" value="NB-ARC"/>
</dbReference>
<organism evidence="3 4">
    <name type="scientific">Crotalaria pallida</name>
    <name type="common">Smooth rattlebox</name>
    <name type="synonym">Crotalaria striata</name>
    <dbReference type="NCBI Taxonomy" id="3830"/>
    <lineage>
        <taxon>Eukaryota</taxon>
        <taxon>Viridiplantae</taxon>
        <taxon>Streptophyta</taxon>
        <taxon>Embryophyta</taxon>
        <taxon>Tracheophyta</taxon>
        <taxon>Spermatophyta</taxon>
        <taxon>Magnoliopsida</taxon>
        <taxon>eudicotyledons</taxon>
        <taxon>Gunneridae</taxon>
        <taxon>Pentapetalae</taxon>
        <taxon>rosids</taxon>
        <taxon>fabids</taxon>
        <taxon>Fabales</taxon>
        <taxon>Fabaceae</taxon>
        <taxon>Papilionoideae</taxon>
        <taxon>50 kb inversion clade</taxon>
        <taxon>genistoids sensu lato</taxon>
        <taxon>core genistoids</taxon>
        <taxon>Crotalarieae</taxon>
        <taxon>Crotalaria</taxon>
    </lineage>
</organism>
<dbReference type="PRINTS" id="PR00364">
    <property type="entry name" value="DISEASERSIST"/>
</dbReference>
<dbReference type="SUPFAM" id="SSF52540">
    <property type="entry name" value="P-loop containing nucleoside triphosphate hydrolases"/>
    <property type="match status" value="1"/>
</dbReference>
<feature type="domain" description="NB-ARC" evidence="2">
    <location>
        <begin position="80"/>
        <end position="210"/>
    </location>
</feature>
<dbReference type="GO" id="GO:0006952">
    <property type="term" value="P:defense response"/>
    <property type="evidence" value="ECO:0007669"/>
    <property type="project" value="UniProtKB-KW"/>
</dbReference>
<dbReference type="GO" id="GO:0043531">
    <property type="term" value="F:ADP binding"/>
    <property type="evidence" value="ECO:0007669"/>
    <property type="project" value="InterPro"/>
</dbReference>